<protein>
    <submittedName>
        <fullName evidence="2">Uncharacterized protein</fullName>
    </submittedName>
</protein>
<dbReference type="EMBL" id="MU004230">
    <property type="protein sequence ID" value="KAF2675325.1"/>
    <property type="molecule type" value="Genomic_DNA"/>
</dbReference>
<sequence length="629" mass="70678">MESTKNRERKSRPKTATSRTKSSKSTSPSPPEAKSRTHHKSKSKKATLPGNDPPTVSEEEYLNLPICIHEAILGISVRKQIAQMQYCSLEAAAQKYSTEQAPATGLTTRAIDLDRAQSLALQITLLTPKPFDLVLPLTCCFRRKYFSSLERLHIAYSSSLHQSPSPRAPSANDSVNARRPSHKSRSPRPNINLSPSRHSPSPYALEQRPDYARVNSSQASFGDVLATQAKAQWFMTLPEKLRSQLFSREEQERLFVALEPYYNRHSESTEKSKSRSSPSHRKTSSPYKASPTQHHVEDKPTKQKHKKKPGENSMDNSSRGRPQERGTVRRRTTVKRPESQQGGLNHSQQWTSTTPSPVPRSPMFPSHRRNVSHATMMSVGMRQSSDTMGPGIDPEAVYYRNPEARHKLRQYLASPQKFDEALTYGFPSNPQPDKSIPQTPKLPYSTGHNDAKAFLNHDMISFIDNTTEIVDPDLEEAYDTSDNGTESPATPADTSFSWRASKYNRVSIFGSLNTESVPSLDLKFQPELLAPQIGTGPQYIDPLLNREMTLRMTLTRPDLRANEDELFGWRQSMPYDPLALEDLPSPVYDTSGAQGAFAVPEKIKRRDSKLTVSASKMGFSGLFRKLRKK</sequence>
<dbReference type="Proteomes" id="UP000799302">
    <property type="component" value="Unassembled WGS sequence"/>
</dbReference>
<feature type="compositionally biased region" description="Basic residues" evidence="1">
    <location>
        <begin position="36"/>
        <end position="45"/>
    </location>
</feature>
<feature type="compositionally biased region" description="Low complexity" evidence="1">
    <location>
        <begin position="14"/>
        <end position="27"/>
    </location>
</feature>
<evidence type="ECO:0000313" key="3">
    <source>
        <dbReference type="Proteomes" id="UP000799302"/>
    </source>
</evidence>
<name>A0A6A6USU7_9PEZI</name>
<keyword evidence="3" id="KW-1185">Reference proteome</keyword>
<dbReference type="AlphaFoldDB" id="A0A6A6USU7"/>
<gene>
    <name evidence="2" type="ORF">BT63DRAFT_462749</name>
</gene>
<feature type="compositionally biased region" description="Polar residues" evidence="1">
    <location>
        <begin position="160"/>
        <end position="175"/>
    </location>
</feature>
<evidence type="ECO:0000313" key="2">
    <source>
        <dbReference type="EMBL" id="KAF2675325.1"/>
    </source>
</evidence>
<accession>A0A6A6USU7</accession>
<evidence type="ECO:0000256" key="1">
    <source>
        <dbReference type="SAM" id="MobiDB-lite"/>
    </source>
</evidence>
<proteinExistence type="predicted"/>
<feature type="compositionally biased region" description="Basic and acidic residues" evidence="1">
    <location>
        <begin position="264"/>
        <end position="273"/>
    </location>
</feature>
<reference evidence="2" key="1">
    <citation type="journal article" date="2020" name="Stud. Mycol.">
        <title>101 Dothideomycetes genomes: a test case for predicting lifestyles and emergence of pathogens.</title>
        <authorList>
            <person name="Haridas S."/>
            <person name="Albert R."/>
            <person name="Binder M."/>
            <person name="Bloem J."/>
            <person name="Labutti K."/>
            <person name="Salamov A."/>
            <person name="Andreopoulos B."/>
            <person name="Baker S."/>
            <person name="Barry K."/>
            <person name="Bills G."/>
            <person name="Bluhm B."/>
            <person name="Cannon C."/>
            <person name="Castanera R."/>
            <person name="Culley D."/>
            <person name="Daum C."/>
            <person name="Ezra D."/>
            <person name="Gonzalez J."/>
            <person name="Henrissat B."/>
            <person name="Kuo A."/>
            <person name="Liang C."/>
            <person name="Lipzen A."/>
            <person name="Lutzoni F."/>
            <person name="Magnuson J."/>
            <person name="Mondo S."/>
            <person name="Nolan M."/>
            <person name="Ohm R."/>
            <person name="Pangilinan J."/>
            <person name="Park H.-J."/>
            <person name="Ramirez L."/>
            <person name="Alfaro M."/>
            <person name="Sun H."/>
            <person name="Tritt A."/>
            <person name="Yoshinaga Y."/>
            <person name="Zwiers L.-H."/>
            <person name="Turgeon B."/>
            <person name="Goodwin S."/>
            <person name="Spatafora J."/>
            <person name="Crous P."/>
            <person name="Grigoriev I."/>
        </authorList>
    </citation>
    <scope>NUCLEOTIDE SEQUENCE</scope>
    <source>
        <strain evidence="2">CBS 115976</strain>
    </source>
</reference>
<feature type="region of interest" description="Disordered" evidence="1">
    <location>
        <begin position="1"/>
        <end position="56"/>
    </location>
</feature>
<dbReference type="OrthoDB" id="5380370at2759"/>
<feature type="compositionally biased region" description="Polar residues" evidence="1">
    <location>
        <begin position="339"/>
        <end position="350"/>
    </location>
</feature>
<feature type="region of interest" description="Disordered" evidence="1">
    <location>
        <begin position="160"/>
        <end position="204"/>
    </location>
</feature>
<organism evidence="2 3">
    <name type="scientific">Microthyrium microscopicum</name>
    <dbReference type="NCBI Taxonomy" id="703497"/>
    <lineage>
        <taxon>Eukaryota</taxon>
        <taxon>Fungi</taxon>
        <taxon>Dikarya</taxon>
        <taxon>Ascomycota</taxon>
        <taxon>Pezizomycotina</taxon>
        <taxon>Dothideomycetes</taxon>
        <taxon>Dothideomycetes incertae sedis</taxon>
        <taxon>Microthyriales</taxon>
        <taxon>Microthyriaceae</taxon>
        <taxon>Microthyrium</taxon>
    </lineage>
</organism>
<feature type="region of interest" description="Disordered" evidence="1">
    <location>
        <begin position="264"/>
        <end position="368"/>
    </location>
</feature>